<accession>A0A848FEQ3</accession>
<protein>
    <recommendedName>
        <fullName evidence="3">Phage protein D</fullName>
    </recommendedName>
</protein>
<gene>
    <name evidence="1" type="ORF">HHL10_17755</name>
</gene>
<dbReference type="AlphaFoldDB" id="A0A848FEQ3"/>
<evidence type="ECO:0008006" key="3">
    <source>
        <dbReference type="Google" id="ProtNLM"/>
    </source>
</evidence>
<dbReference type="Proteomes" id="UP000574067">
    <property type="component" value="Unassembled WGS sequence"/>
</dbReference>
<organism evidence="1 2">
    <name type="scientific">Azohydromonas caseinilytica</name>
    <dbReference type="NCBI Taxonomy" id="2728836"/>
    <lineage>
        <taxon>Bacteria</taxon>
        <taxon>Pseudomonadati</taxon>
        <taxon>Pseudomonadota</taxon>
        <taxon>Betaproteobacteria</taxon>
        <taxon>Burkholderiales</taxon>
        <taxon>Sphaerotilaceae</taxon>
        <taxon>Azohydromonas</taxon>
    </lineage>
</organism>
<dbReference type="SUPFAM" id="SSF69279">
    <property type="entry name" value="Phage tail proteins"/>
    <property type="match status" value="1"/>
</dbReference>
<keyword evidence="2" id="KW-1185">Reference proteome</keyword>
<dbReference type="RefSeq" id="WP_169161733.1">
    <property type="nucleotide sequence ID" value="NZ_JABBFW010000013.1"/>
</dbReference>
<evidence type="ECO:0000313" key="2">
    <source>
        <dbReference type="Proteomes" id="UP000574067"/>
    </source>
</evidence>
<evidence type="ECO:0000313" key="1">
    <source>
        <dbReference type="EMBL" id="NML16829.1"/>
    </source>
</evidence>
<comment type="caution">
    <text evidence="1">The sequence shown here is derived from an EMBL/GenBank/DDBJ whole genome shotgun (WGS) entry which is preliminary data.</text>
</comment>
<proteinExistence type="predicted"/>
<reference evidence="1 2" key="1">
    <citation type="submission" date="2020-04" db="EMBL/GenBank/DDBJ databases">
        <title>Azohydromonas sp. isolated from soil.</title>
        <authorList>
            <person name="Dahal R.H."/>
        </authorList>
    </citation>
    <scope>NUCLEOTIDE SEQUENCE [LARGE SCALE GENOMIC DNA]</scope>
    <source>
        <strain evidence="1 2">G-1-1-14</strain>
    </source>
</reference>
<dbReference type="EMBL" id="JABBFW010000013">
    <property type="protein sequence ID" value="NML16829.1"/>
    <property type="molecule type" value="Genomic_DNA"/>
</dbReference>
<sequence length="373" mass="39784">MPTARYRVFVDDAPLGQAQLDLVRAVRVEQAIGLAAAAELELVLGTDDQGAWQGFDDAPAQPFARVRVELSPAEEAPFVPLIDGPVVGQRFELEAAPDASRLIAVVHDDSVLLDREEKVVVFKDEPLARLVRGLIEEGGLTARVSASLPDAASALERWIVQRGTNMQLLRTLARRLGMFAWVEPGESPGRSVGVFEALAAQDEGLPDLVLLGQARNLGRFSASFDALRPQAPRAAAVQLVDKRQLSARADQAGDPALGEEAAHGLVEPAATLLAHTREEQGDVDAATAAGANLSAWAYRAEGEVDSDLYPAVLRPHRRLRVTGVGPQLSGDYLVSRVLHHIDDAGYRQRFTLARNARSAAGAGGLGGLLSGVF</sequence>
<name>A0A848FEQ3_9BURK</name>